<dbReference type="Pfam" id="PF06252">
    <property type="entry name" value="GemA"/>
    <property type="match status" value="1"/>
</dbReference>
<reference evidence="2" key="1">
    <citation type="submission" date="2015-08" db="EMBL/GenBank/DDBJ databases">
        <title>Comparative genomics of the Campylobacter concisus group.</title>
        <authorList>
            <person name="Miller W.G."/>
            <person name="Yee E."/>
            <person name="Chapman M.H."/>
            <person name="Huynh S."/>
            <person name="Bono J.L."/>
            <person name="On S.L.W."/>
            <person name="St Leger J."/>
            <person name="Foster G."/>
            <person name="Parker C.T."/>
        </authorList>
    </citation>
    <scope>NUCLEOTIDE SEQUENCE [LARGE SCALE GENOMIC DNA]</scope>
    <source>
        <strain evidence="2">ATCC 33237</strain>
    </source>
</reference>
<evidence type="ECO:0000313" key="2">
    <source>
        <dbReference type="Proteomes" id="UP000066049"/>
    </source>
</evidence>
<sequence length="147" mass="16960">MNQSEYRKRLLTLIHINPLYKQIVENGAWQEWLMLRFGVESSKELSISELNLALDILQERVDDRLGFEPDIKGRRIFKKGAITQKQLKKIEVLIDVLGWDENSARRFYYRQIGALVTNIALLNSSQATKIITGLSAVIKCEKNPKKS</sequence>
<gene>
    <name evidence="1" type="ORF">CCON33237_1110</name>
</gene>
<evidence type="ECO:0000313" key="1">
    <source>
        <dbReference type="EMBL" id="ALF47784.1"/>
    </source>
</evidence>
<dbReference type="GeneID" id="28662786"/>
<accession>A0A0M4SN05</accession>
<organism evidence="1 2">
    <name type="scientific">Campylobacter concisus</name>
    <dbReference type="NCBI Taxonomy" id="199"/>
    <lineage>
        <taxon>Bacteria</taxon>
        <taxon>Pseudomonadati</taxon>
        <taxon>Campylobacterota</taxon>
        <taxon>Epsilonproteobacteria</taxon>
        <taxon>Campylobacterales</taxon>
        <taxon>Campylobacteraceae</taxon>
        <taxon>Campylobacter</taxon>
    </lineage>
</organism>
<protein>
    <submittedName>
        <fullName evidence="1">Putative DUF1018 domain protein</fullName>
    </submittedName>
</protein>
<dbReference type="KEGG" id="ccoc:CCON33237_1110"/>
<dbReference type="PATRIC" id="fig|199.248.peg.1150"/>
<name>A0A0M4SN05_9BACT</name>
<dbReference type="InterPro" id="IPR009363">
    <property type="entry name" value="Phage_Mu_Gp16"/>
</dbReference>
<dbReference type="RefSeq" id="WP_054196763.1">
    <property type="nucleotide sequence ID" value="NZ_CP012541.1"/>
</dbReference>
<proteinExistence type="predicted"/>
<dbReference type="AlphaFoldDB" id="A0A0M4SN05"/>
<dbReference type="Proteomes" id="UP000066049">
    <property type="component" value="Chromosome"/>
</dbReference>
<dbReference type="EMBL" id="CP012541">
    <property type="protein sequence ID" value="ALF47784.1"/>
    <property type="molecule type" value="Genomic_DNA"/>
</dbReference>